<keyword evidence="2" id="KW-1185">Reference proteome</keyword>
<evidence type="ECO:0000313" key="1">
    <source>
        <dbReference type="EMBL" id="TFH93919.1"/>
    </source>
</evidence>
<accession>A0A4Y8WMD9</accession>
<sequence length="362" mass="40393">MMRINRILAAVIVSLVLWSGSAAQRVERYSVAALNDNRVVYALPLTHLYLQVELEKVIEQPGELSLYAERFLGSRDAIIEPATYYQLKGLNLGAYGVADPDQRYSIDFKKNSTATDVSLTKEGILIGVNVNTTDVVQLPETKKPMIGRTDDLSSRMLPPEYIQATTIAAKAQILADEIYRTRESRNLVISGESEQPFADGEALKIAVERLDQRELAFMGLFNGIRQSAEGVEVVANLSATEEGHRVVARFSEQLGLLTHDDLRGEPIYLDLEIIEQAPQLEEREQSKLQKRLEKGITYRVPGLVRATVTFRGERMVSKEIPVAQLGSLEALDMVLFTTKGKNTSVEFYPSNGGLKEVREIHQ</sequence>
<dbReference type="OrthoDB" id="1092380at2"/>
<organism evidence="1 2">
    <name type="scientific">Porphyromonas levii</name>
    <dbReference type="NCBI Taxonomy" id="28114"/>
    <lineage>
        <taxon>Bacteria</taxon>
        <taxon>Pseudomonadati</taxon>
        <taxon>Bacteroidota</taxon>
        <taxon>Bacteroidia</taxon>
        <taxon>Bacteroidales</taxon>
        <taxon>Porphyromonadaceae</taxon>
        <taxon>Porphyromonas</taxon>
    </lineage>
</organism>
<dbReference type="EMBL" id="SPNC01000257">
    <property type="protein sequence ID" value="TFH93919.1"/>
    <property type="molecule type" value="Genomic_DNA"/>
</dbReference>
<dbReference type="AlphaFoldDB" id="A0A4Y8WMD9"/>
<evidence type="ECO:0000313" key="2">
    <source>
        <dbReference type="Proteomes" id="UP000297225"/>
    </source>
</evidence>
<comment type="caution">
    <text evidence="1">The sequence shown here is derived from an EMBL/GenBank/DDBJ whole genome shotgun (WGS) entry which is preliminary data.</text>
</comment>
<dbReference type="Proteomes" id="UP000297225">
    <property type="component" value="Unassembled WGS sequence"/>
</dbReference>
<dbReference type="Pfam" id="PF16115">
    <property type="entry name" value="DUF4831"/>
    <property type="match status" value="1"/>
</dbReference>
<gene>
    <name evidence="1" type="ORF">E4P47_09700</name>
</gene>
<protein>
    <submittedName>
        <fullName evidence="1">DUF4831 family protein</fullName>
    </submittedName>
</protein>
<name>A0A4Y8WMD9_9PORP</name>
<proteinExistence type="predicted"/>
<dbReference type="InterPro" id="IPR032265">
    <property type="entry name" value="DUF4831"/>
</dbReference>
<reference evidence="1 2" key="1">
    <citation type="submission" date="2019-03" db="EMBL/GenBank/DDBJ databases">
        <title>Porphyromonas levii Isolated from the Uterus of Dairy Cows.</title>
        <authorList>
            <person name="Francis A.M."/>
        </authorList>
    </citation>
    <scope>NUCLEOTIDE SEQUENCE [LARGE SCALE GENOMIC DNA]</scope>
    <source>
        <strain evidence="1 2">AF5678</strain>
    </source>
</reference>
<dbReference type="STRING" id="1122973.GCA_000379925_01161"/>
<dbReference type="RefSeq" id="WP_134849684.1">
    <property type="nucleotide sequence ID" value="NZ_CP197400.1"/>
</dbReference>